<keyword evidence="3 5" id="KW-0560">Oxidoreductase</keyword>
<dbReference type="GO" id="GO:0034599">
    <property type="term" value="P:cellular response to oxidative stress"/>
    <property type="evidence" value="ECO:0007669"/>
    <property type="project" value="TreeGrafter"/>
</dbReference>
<keyword evidence="9" id="KW-1185">Reference proteome</keyword>
<evidence type="ECO:0000256" key="4">
    <source>
        <dbReference type="PIRSR" id="PIRSR000303-1"/>
    </source>
</evidence>
<dbReference type="CDD" id="cd00340">
    <property type="entry name" value="GSH_Peroxidase"/>
    <property type="match status" value="1"/>
</dbReference>
<dbReference type="EMBL" id="JACHYB010000001">
    <property type="protein sequence ID" value="MBB3186176.1"/>
    <property type="molecule type" value="Genomic_DNA"/>
</dbReference>
<name>A0A7W5DNM1_9PORP</name>
<evidence type="ECO:0000313" key="9">
    <source>
        <dbReference type="Proteomes" id="UP000544222"/>
    </source>
</evidence>
<evidence type="ECO:0000313" key="8">
    <source>
        <dbReference type="EMBL" id="MBB3186176.1"/>
    </source>
</evidence>
<dbReference type="PROSITE" id="PS51352">
    <property type="entry name" value="THIOREDOXIN_2"/>
    <property type="match status" value="1"/>
</dbReference>
<evidence type="ECO:0000259" key="7">
    <source>
        <dbReference type="PROSITE" id="PS51352"/>
    </source>
</evidence>
<sequence length="186" mass="21417">MKTMYIKTMIPFMLLLSVTVMNGQTNRVQNIYRFQMNNINGQKIPLSDYKGKVVLIVNTASKCGFTPQYAGLEQLYKTYKNKGFVVLGFPCNQFANQEPGTSEQIKQFCMVKYGVTFPMFEKIEVNGMDTNPLYAYLKSTLPLQGKNDIRWNFEKFLINKDGVPVKRFAPNIKPKELNNDIEDLLK</sequence>
<dbReference type="InterPro" id="IPR029760">
    <property type="entry name" value="GPX_CS"/>
</dbReference>
<organism evidence="8 9">
    <name type="scientific">Microbacter margulisiae</name>
    <dbReference type="NCBI Taxonomy" id="1350067"/>
    <lineage>
        <taxon>Bacteria</taxon>
        <taxon>Pseudomonadati</taxon>
        <taxon>Bacteroidota</taxon>
        <taxon>Bacteroidia</taxon>
        <taxon>Bacteroidales</taxon>
        <taxon>Porphyromonadaceae</taxon>
        <taxon>Microbacter</taxon>
    </lineage>
</organism>
<evidence type="ECO:0000256" key="5">
    <source>
        <dbReference type="RuleBase" id="RU000499"/>
    </source>
</evidence>
<dbReference type="PROSITE" id="PS00460">
    <property type="entry name" value="GLUTATHIONE_PEROXID_1"/>
    <property type="match status" value="1"/>
</dbReference>
<dbReference type="SUPFAM" id="SSF52833">
    <property type="entry name" value="Thioredoxin-like"/>
    <property type="match status" value="1"/>
</dbReference>
<feature type="signal peptide" evidence="6">
    <location>
        <begin position="1"/>
        <end position="23"/>
    </location>
</feature>
<dbReference type="PRINTS" id="PR01011">
    <property type="entry name" value="GLUTPROXDASE"/>
</dbReference>
<dbReference type="PROSITE" id="PS51355">
    <property type="entry name" value="GLUTATHIONE_PEROXID_3"/>
    <property type="match status" value="1"/>
</dbReference>
<evidence type="ECO:0000256" key="3">
    <source>
        <dbReference type="ARBA" id="ARBA00023002"/>
    </source>
</evidence>
<dbReference type="PIRSF" id="PIRSF000303">
    <property type="entry name" value="Glutathion_perox"/>
    <property type="match status" value="1"/>
</dbReference>
<evidence type="ECO:0000256" key="2">
    <source>
        <dbReference type="ARBA" id="ARBA00022559"/>
    </source>
</evidence>
<comment type="caution">
    <text evidence="8">The sequence shown here is derived from an EMBL/GenBank/DDBJ whole genome shotgun (WGS) entry which is preliminary data.</text>
</comment>
<dbReference type="PROSITE" id="PS00763">
    <property type="entry name" value="GLUTATHIONE_PEROXID_2"/>
    <property type="match status" value="1"/>
</dbReference>
<proteinExistence type="inferred from homology"/>
<dbReference type="FunFam" id="3.40.30.10:FF:000010">
    <property type="entry name" value="Glutathione peroxidase"/>
    <property type="match status" value="1"/>
</dbReference>
<keyword evidence="2 5" id="KW-0575">Peroxidase</keyword>
<dbReference type="AlphaFoldDB" id="A0A7W5DNM1"/>
<dbReference type="GO" id="GO:0004601">
    <property type="term" value="F:peroxidase activity"/>
    <property type="evidence" value="ECO:0007669"/>
    <property type="project" value="UniProtKB-KW"/>
</dbReference>
<dbReference type="PANTHER" id="PTHR11592">
    <property type="entry name" value="GLUTATHIONE PEROXIDASE"/>
    <property type="match status" value="1"/>
</dbReference>
<dbReference type="InterPro" id="IPR036249">
    <property type="entry name" value="Thioredoxin-like_sf"/>
</dbReference>
<dbReference type="Gene3D" id="3.40.30.10">
    <property type="entry name" value="Glutaredoxin"/>
    <property type="match status" value="1"/>
</dbReference>
<keyword evidence="6" id="KW-0732">Signal</keyword>
<feature type="active site" evidence="4">
    <location>
        <position position="63"/>
    </location>
</feature>
<feature type="chain" id="PRO_5030746057" description="Glutathione peroxidase" evidence="6">
    <location>
        <begin position="24"/>
        <end position="186"/>
    </location>
</feature>
<dbReference type="InterPro" id="IPR029759">
    <property type="entry name" value="GPX_AS"/>
</dbReference>
<dbReference type="Pfam" id="PF00255">
    <property type="entry name" value="GSHPx"/>
    <property type="match status" value="1"/>
</dbReference>
<evidence type="ECO:0000256" key="6">
    <source>
        <dbReference type="SAM" id="SignalP"/>
    </source>
</evidence>
<dbReference type="InterPro" id="IPR000889">
    <property type="entry name" value="Glutathione_peroxidase"/>
</dbReference>
<dbReference type="InterPro" id="IPR013766">
    <property type="entry name" value="Thioredoxin_domain"/>
</dbReference>
<protein>
    <recommendedName>
        <fullName evidence="5">Glutathione peroxidase</fullName>
    </recommendedName>
</protein>
<gene>
    <name evidence="8" type="ORF">FHX64_000339</name>
</gene>
<evidence type="ECO:0000256" key="1">
    <source>
        <dbReference type="ARBA" id="ARBA00006926"/>
    </source>
</evidence>
<reference evidence="8 9" key="1">
    <citation type="submission" date="2020-08" db="EMBL/GenBank/DDBJ databases">
        <title>Genomic Encyclopedia of Type Strains, Phase IV (KMG-IV): sequencing the most valuable type-strain genomes for metagenomic binning, comparative biology and taxonomic classification.</title>
        <authorList>
            <person name="Goeker M."/>
        </authorList>
    </citation>
    <scope>NUCLEOTIDE SEQUENCE [LARGE SCALE GENOMIC DNA]</scope>
    <source>
        <strain evidence="8 9">DSM 27471</strain>
    </source>
</reference>
<accession>A0A7W5DNM1</accession>
<comment type="similarity">
    <text evidence="1 5">Belongs to the glutathione peroxidase family.</text>
</comment>
<feature type="domain" description="Thioredoxin" evidence="7">
    <location>
        <begin position="25"/>
        <end position="186"/>
    </location>
</feature>
<dbReference type="Proteomes" id="UP000544222">
    <property type="component" value="Unassembled WGS sequence"/>
</dbReference>
<dbReference type="PANTHER" id="PTHR11592:SF78">
    <property type="entry name" value="GLUTATHIONE PEROXIDASE"/>
    <property type="match status" value="1"/>
</dbReference>